<accession>A0ABQ9EPF9</accession>
<organism evidence="2 3">
    <name type="scientific">Tegillarca granosa</name>
    <name type="common">Malaysian cockle</name>
    <name type="synonym">Anadara granosa</name>
    <dbReference type="NCBI Taxonomy" id="220873"/>
    <lineage>
        <taxon>Eukaryota</taxon>
        <taxon>Metazoa</taxon>
        <taxon>Spiralia</taxon>
        <taxon>Lophotrochozoa</taxon>
        <taxon>Mollusca</taxon>
        <taxon>Bivalvia</taxon>
        <taxon>Autobranchia</taxon>
        <taxon>Pteriomorphia</taxon>
        <taxon>Arcoida</taxon>
        <taxon>Arcoidea</taxon>
        <taxon>Arcidae</taxon>
        <taxon>Tegillarca</taxon>
    </lineage>
</organism>
<feature type="compositionally biased region" description="Low complexity" evidence="1">
    <location>
        <begin position="33"/>
        <end position="60"/>
    </location>
</feature>
<proteinExistence type="predicted"/>
<protein>
    <submittedName>
        <fullName evidence="2">Uncharacterized protein</fullName>
    </submittedName>
</protein>
<dbReference type="Proteomes" id="UP001217089">
    <property type="component" value="Unassembled WGS sequence"/>
</dbReference>
<feature type="compositionally biased region" description="Low complexity" evidence="1">
    <location>
        <begin position="78"/>
        <end position="87"/>
    </location>
</feature>
<reference evidence="2 3" key="1">
    <citation type="submission" date="2022-12" db="EMBL/GenBank/DDBJ databases">
        <title>Chromosome-level genome of Tegillarca granosa.</title>
        <authorList>
            <person name="Kim J."/>
        </authorList>
    </citation>
    <scope>NUCLEOTIDE SEQUENCE [LARGE SCALE GENOMIC DNA]</scope>
    <source>
        <strain evidence="2">Teg-2019</strain>
        <tissue evidence="2">Adductor muscle</tissue>
    </source>
</reference>
<sequence length="182" mass="19555">MDGPKSFSIDALLSKDSTVKKCPTSPEVTSEAPRSTSPRPSSSGSSHRSSNSPDSSVSPVGSGGFTNGTFVPRPGLLNPQNAHQHQHPMMHQNPMALHGLLHSHSMYGFNGHNGGHMPILAGSAFHTPAEQAYKLSQAQNLQPYLNEWFARGGMFMPRMMDYTGKLTGVAKIWSPGTIKIMG</sequence>
<dbReference type="EMBL" id="JARBDR010000793">
    <property type="protein sequence ID" value="KAJ8307118.1"/>
    <property type="molecule type" value="Genomic_DNA"/>
</dbReference>
<name>A0ABQ9EPF9_TEGGR</name>
<gene>
    <name evidence="2" type="ORF">KUTeg_015202</name>
</gene>
<evidence type="ECO:0000256" key="1">
    <source>
        <dbReference type="SAM" id="MobiDB-lite"/>
    </source>
</evidence>
<evidence type="ECO:0000313" key="2">
    <source>
        <dbReference type="EMBL" id="KAJ8307118.1"/>
    </source>
</evidence>
<feature type="region of interest" description="Disordered" evidence="1">
    <location>
        <begin position="1"/>
        <end position="87"/>
    </location>
</feature>
<keyword evidence="3" id="KW-1185">Reference proteome</keyword>
<comment type="caution">
    <text evidence="2">The sequence shown here is derived from an EMBL/GenBank/DDBJ whole genome shotgun (WGS) entry which is preliminary data.</text>
</comment>
<evidence type="ECO:0000313" key="3">
    <source>
        <dbReference type="Proteomes" id="UP001217089"/>
    </source>
</evidence>